<evidence type="ECO:0000313" key="1">
    <source>
        <dbReference type="EMBL" id="DAF95624.1"/>
    </source>
</evidence>
<reference evidence="1" key="1">
    <citation type="journal article" date="2021" name="Proc. Natl. Acad. Sci. U.S.A.">
        <title>A Catalog of Tens of Thousands of Viruses from Human Metagenomes Reveals Hidden Associations with Chronic Diseases.</title>
        <authorList>
            <person name="Tisza M.J."/>
            <person name="Buck C.B."/>
        </authorList>
    </citation>
    <scope>NUCLEOTIDE SEQUENCE</scope>
    <source>
        <strain evidence="1">CtCo31</strain>
    </source>
</reference>
<accession>A0A8S5UMB6</accession>
<sequence>MGFICFWLSKYIYAIKRYIKSIRLYDVYLDRTYRSERVSYFKTLVT</sequence>
<organism evidence="1">
    <name type="scientific">Myoviridae sp. ctCo31</name>
    <dbReference type="NCBI Taxonomy" id="2825053"/>
    <lineage>
        <taxon>Viruses</taxon>
        <taxon>Duplodnaviria</taxon>
        <taxon>Heunggongvirae</taxon>
        <taxon>Uroviricota</taxon>
        <taxon>Caudoviricetes</taxon>
    </lineage>
</organism>
<proteinExistence type="predicted"/>
<name>A0A8S5UMB6_9CAUD</name>
<dbReference type="EMBL" id="BK016109">
    <property type="protein sequence ID" value="DAF95624.1"/>
    <property type="molecule type" value="Genomic_DNA"/>
</dbReference>
<protein>
    <submittedName>
        <fullName evidence="1">Uncharacterized protein</fullName>
    </submittedName>
</protein>